<dbReference type="EMBL" id="PXYI01000011">
    <property type="protein sequence ID" value="PSJ36896.1"/>
    <property type="molecule type" value="Genomic_DNA"/>
</dbReference>
<evidence type="ECO:0000256" key="6">
    <source>
        <dbReference type="ARBA" id="ARBA00019425"/>
    </source>
</evidence>
<evidence type="ECO:0000256" key="13">
    <source>
        <dbReference type="ARBA" id="ARBA00022989"/>
    </source>
</evidence>
<evidence type="ECO:0000256" key="9">
    <source>
        <dbReference type="ARBA" id="ARBA00022617"/>
    </source>
</evidence>
<comment type="caution">
    <text evidence="17">The sequence shown here is derived from an EMBL/GenBank/DDBJ whole genome shotgun (WGS) entry which is preliminary data.</text>
</comment>
<keyword evidence="12" id="KW-0249">Electron transport</keyword>
<evidence type="ECO:0000256" key="12">
    <source>
        <dbReference type="ARBA" id="ARBA00022982"/>
    </source>
</evidence>
<evidence type="ECO:0000256" key="3">
    <source>
        <dbReference type="ARBA" id="ARBA00004141"/>
    </source>
</evidence>
<keyword evidence="8" id="KW-0816">Tricarboxylic acid cycle</keyword>
<dbReference type="GO" id="GO:0046872">
    <property type="term" value="F:metal ion binding"/>
    <property type="evidence" value="ECO:0007669"/>
    <property type="project" value="UniProtKB-KW"/>
</dbReference>
<protein>
    <recommendedName>
        <fullName evidence="6">Succinate dehydrogenase hydrophobic membrane anchor subunit</fullName>
    </recommendedName>
</protein>
<dbReference type="NCBIfam" id="TIGR02968">
    <property type="entry name" value="succ_dehyd_anc"/>
    <property type="match status" value="1"/>
</dbReference>
<evidence type="ECO:0000256" key="7">
    <source>
        <dbReference type="ARBA" id="ARBA00022448"/>
    </source>
</evidence>
<keyword evidence="13 16" id="KW-1133">Transmembrane helix</keyword>
<keyword evidence="7" id="KW-0813">Transport</keyword>
<comment type="function">
    <text evidence="2">Membrane-anchoring subunit of succinate dehydrogenase (SDH).</text>
</comment>
<evidence type="ECO:0000256" key="8">
    <source>
        <dbReference type="ARBA" id="ARBA00022532"/>
    </source>
</evidence>
<keyword evidence="11" id="KW-0479">Metal-binding</keyword>
<dbReference type="OrthoDB" id="9809280at2"/>
<dbReference type="AlphaFoldDB" id="A0A2P7QG44"/>
<evidence type="ECO:0000256" key="11">
    <source>
        <dbReference type="ARBA" id="ARBA00022723"/>
    </source>
</evidence>
<dbReference type="Gene3D" id="1.20.1300.10">
    <property type="entry name" value="Fumarate reductase/succinate dehydrogenase, transmembrane subunit"/>
    <property type="match status" value="1"/>
</dbReference>
<evidence type="ECO:0000256" key="1">
    <source>
        <dbReference type="ARBA" id="ARBA00001971"/>
    </source>
</evidence>
<comment type="subunit">
    <text evidence="5">Part of an enzyme complex containing four subunits: a flavoprotein, an iron-sulfur protein, plus two membrane-anchoring proteins, SdhC and SdhD.</text>
</comment>
<gene>
    <name evidence="17" type="primary">sdhD</name>
    <name evidence="17" type="ORF">C7I55_24630</name>
</gene>
<dbReference type="Proteomes" id="UP000241167">
    <property type="component" value="Unassembled WGS sequence"/>
</dbReference>
<keyword evidence="10 16" id="KW-0812">Transmembrane</keyword>
<dbReference type="InterPro" id="IPR000701">
    <property type="entry name" value="SuccDH_FuR_B_TM-su"/>
</dbReference>
<evidence type="ECO:0000256" key="5">
    <source>
        <dbReference type="ARBA" id="ARBA00011558"/>
    </source>
</evidence>
<proteinExistence type="predicted"/>
<comment type="subcellular location">
    <subcellularLocation>
        <location evidence="3">Membrane</location>
        <topology evidence="3">Multi-pass membrane protein</topology>
    </subcellularLocation>
</comment>
<evidence type="ECO:0000256" key="14">
    <source>
        <dbReference type="ARBA" id="ARBA00023004"/>
    </source>
</evidence>
<sequence>MRMETPLGRVRGLGSARTGAHHWWLERLTSIAALVLFVWFIASILRLPSLSHGDVVGWLREPLAAVPMLLLIVTTFWHLKLGLQVILEDYVHEEGMKLFSIVLLNFFVISGAALAFFSVLKIAFGGDASNG</sequence>
<dbReference type="GO" id="GO:0006099">
    <property type="term" value="P:tricarboxylic acid cycle"/>
    <property type="evidence" value="ECO:0007669"/>
    <property type="project" value="UniProtKB-UniPathway"/>
</dbReference>
<comment type="pathway">
    <text evidence="4">Carbohydrate metabolism; tricarboxylic acid cycle.</text>
</comment>
<reference evidence="17 18" key="1">
    <citation type="submission" date="2018-03" db="EMBL/GenBank/DDBJ databases">
        <title>The draft genome of Sphingosinicella sp. GL-C-18.</title>
        <authorList>
            <person name="Liu L."/>
            <person name="Li L."/>
            <person name="Liang L."/>
            <person name="Zhang X."/>
            <person name="Wang T."/>
        </authorList>
    </citation>
    <scope>NUCLEOTIDE SEQUENCE [LARGE SCALE GENOMIC DNA]</scope>
    <source>
        <strain evidence="17 18">GL-C-18</strain>
    </source>
</reference>
<keyword evidence="14" id="KW-0408">Iron</keyword>
<dbReference type="SUPFAM" id="SSF81343">
    <property type="entry name" value="Fumarate reductase respiratory complex transmembrane subunits"/>
    <property type="match status" value="1"/>
</dbReference>
<feature type="transmembrane region" description="Helical" evidence="16">
    <location>
        <begin position="24"/>
        <end position="45"/>
    </location>
</feature>
<dbReference type="GO" id="GO:0016020">
    <property type="term" value="C:membrane"/>
    <property type="evidence" value="ECO:0007669"/>
    <property type="project" value="UniProtKB-SubCell"/>
</dbReference>
<keyword evidence="9" id="KW-0349">Heme</keyword>
<dbReference type="UniPathway" id="UPA00223"/>
<evidence type="ECO:0000256" key="10">
    <source>
        <dbReference type="ARBA" id="ARBA00022692"/>
    </source>
</evidence>
<keyword evidence="18" id="KW-1185">Reference proteome</keyword>
<keyword evidence="15 16" id="KW-0472">Membrane</keyword>
<evidence type="ECO:0000313" key="17">
    <source>
        <dbReference type="EMBL" id="PSJ36896.1"/>
    </source>
</evidence>
<organism evidence="17 18">
    <name type="scientific">Allosphingosinicella deserti</name>
    <dbReference type="NCBI Taxonomy" id="2116704"/>
    <lineage>
        <taxon>Bacteria</taxon>
        <taxon>Pseudomonadati</taxon>
        <taxon>Pseudomonadota</taxon>
        <taxon>Alphaproteobacteria</taxon>
        <taxon>Sphingomonadales</taxon>
        <taxon>Sphingomonadaceae</taxon>
        <taxon>Allosphingosinicella</taxon>
    </lineage>
</organism>
<evidence type="ECO:0000256" key="2">
    <source>
        <dbReference type="ARBA" id="ARBA00004050"/>
    </source>
</evidence>
<accession>A0A2P7QG44</accession>
<dbReference type="InterPro" id="IPR014312">
    <property type="entry name" value="Succ_DH_anchor"/>
</dbReference>
<dbReference type="InterPro" id="IPR034804">
    <property type="entry name" value="SQR/QFR_C/D"/>
</dbReference>
<feature type="transmembrane region" description="Helical" evidence="16">
    <location>
        <begin position="65"/>
        <end position="86"/>
    </location>
</feature>
<feature type="transmembrane region" description="Helical" evidence="16">
    <location>
        <begin position="98"/>
        <end position="124"/>
    </location>
</feature>
<dbReference type="CDD" id="cd03495">
    <property type="entry name" value="SQR_TypeC_SdhD_like"/>
    <property type="match status" value="1"/>
</dbReference>
<comment type="cofactor">
    <cofactor evidence="1">
        <name>heme</name>
        <dbReference type="ChEBI" id="CHEBI:30413"/>
    </cofactor>
</comment>
<evidence type="ECO:0000256" key="16">
    <source>
        <dbReference type="SAM" id="Phobius"/>
    </source>
</evidence>
<name>A0A2P7QG44_9SPHN</name>
<evidence type="ECO:0000313" key="18">
    <source>
        <dbReference type="Proteomes" id="UP000241167"/>
    </source>
</evidence>
<dbReference type="RefSeq" id="WP_106515710.1">
    <property type="nucleotide sequence ID" value="NZ_PXYI01000011.1"/>
</dbReference>
<dbReference type="GO" id="GO:0020037">
    <property type="term" value="F:heme binding"/>
    <property type="evidence" value="ECO:0007669"/>
    <property type="project" value="InterPro"/>
</dbReference>
<evidence type="ECO:0000256" key="15">
    <source>
        <dbReference type="ARBA" id="ARBA00023136"/>
    </source>
</evidence>
<evidence type="ECO:0000256" key="4">
    <source>
        <dbReference type="ARBA" id="ARBA00005163"/>
    </source>
</evidence>
<dbReference type="Pfam" id="PF01127">
    <property type="entry name" value="Sdh_cyt"/>
    <property type="match status" value="1"/>
</dbReference>